<keyword evidence="1" id="KW-0812">Transmembrane</keyword>
<proteinExistence type="predicted"/>
<dbReference type="Proteomes" id="UP000178851">
    <property type="component" value="Unassembled WGS sequence"/>
</dbReference>
<feature type="domain" description="NERD" evidence="2">
    <location>
        <begin position="82"/>
        <end position="193"/>
    </location>
</feature>
<comment type="caution">
    <text evidence="3">The sequence shown here is derived from an EMBL/GenBank/DDBJ whole genome shotgun (WGS) entry which is preliminary data.</text>
</comment>
<accession>A0A1F7YBZ5</accession>
<feature type="transmembrane region" description="Helical" evidence="1">
    <location>
        <begin position="20"/>
        <end position="38"/>
    </location>
</feature>
<dbReference type="AlphaFoldDB" id="A0A1F7YBZ5"/>
<reference evidence="3 4" key="1">
    <citation type="journal article" date="2016" name="Nat. Commun.">
        <title>Thousands of microbial genomes shed light on interconnected biogeochemical processes in an aquifer system.</title>
        <authorList>
            <person name="Anantharaman K."/>
            <person name="Brown C.T."/>
            <person name="Hug L.A."/>
            <person name="Sharon I."/>
            <person name="Castelle C.J."/>
            <person name="Probst A.J."/>
            <person name="Thomas B.C."/>
            <person name="Singh A."/>
            <person name="Wilkins M.J."/>
            <person name="Karaoz U."/>
            <person name="Brodie E.L."/>
            <person name="Williams K.H."/>
            <person name="Hubbard S.S."/>
            <person name="Banfield J.F."/>
        </authorList>
    </citation>
    <scope>NUCLEOTIDE SEQUENCE [LARGE SCALE GENOMIC DNA]</scope>
</reference>
<dbReference type="EMBL" id="MGGI01000029">
    <property type="protein sequence ID" value="OGM24399.1"/>
    <property type="molecule type" value="Genomic_DNA"/>
</dbReference>
<name>A0A1F7YBZ5_9BACT</name>
<dbReference type="Pfam" id="PF08378">
    <property type="entry name" value="NERD"/>
    <property type="match status" value="1"/>
</dbReference>
<protein>
    <recommendedName>
        <fullName evidence="2">NERD domain-containing protein</fullName>
    </recommendedName>
</protein>
<gene>
    <name evidence="3" type="ORF">A2627_00280</name>
</gene>
<sequence>MARFFGKQSSYLLRGDFRNYLIGSLLLLFLLLLLYLFLKFGLVRSIGSPMVALILVGALIVIVKAAGPLLDFFFGKSRKFHHGWGGEVDIKNELKGLSDDFSVFRSIRFGNRGDVDLVVVGPTGVFAVEVKSHRGNIGFNGRYLTNNGRQFDKDFLGQAKGEALQVSDFLMKKLGVKIFVKPILVFANYAKMNFGTRPVRNVFVVGKPFLLNLVQREPRANYPVPIQKIEDALKELTK</sequence>
<keyword evidence="1" id="KW-1133">Transmembrane helix</keyword>
<evidence type="ECO:0000313" key="4">
    <source>
        <dbReference type="Proteomes" id="UP000178851"/>
    </source>
</evidence>
<evidence type="ECO:0000313" key="3">
    <source>
        <dbReference type="EMBL" id="OGM24399.1"/>
    </source>
</evidence>
<feature type="transmembrane region" description="Helical" evidence="1">
    <location>
        <begin position="50"/>
        <end position="74"/>
    </location>
</feature>
<dbReference type="InterPro" id="IPR011528">
    <property type="entry name" value="NERD"/>
</dbReference>
<evidence type="ECO:0000259" key="2">
    <source>
        <dbReference type="PROSITE" id="PS50965"/>
    </source>
</evidence>
<dbReference type="PROSITE" id="PS50965">
    <property type="entry name" value="NERD"/>
    <property type="match status" value="1"/>
</dbReference>
<keyword evidence="1" id="KW-0472">Membrane</keyword>
<organism evidence="3 4">
    <name type="scientific">Candidatus Woesebacteria bacterium RIFCSPHIGHO2_01_FULL_39_28</name>
    <dbReference type="NCBI Taxonomy" id="1802496"/>
    <lineage>
        <taxon>Bacteria</taxon>
        <taxon>Candidatus Woeseibacteriota</taxon>
    </lineage>
</organism>
<evidence type="ECO:0000256" key="1">
    <source>
        <dbReference type="SAM" id="Phobius"/>
    </source>
</evidence>